<dbReference type="CDD" id="cd00609">
    <property type="entry name" value="AAT_like"/>
    <property type="match status" value="1"/>
</dbReference>
<dbReference type="EC" id="4.4.1.13" evidence="2"/>
<dbReference type="Proteomes" id="UP001597104">
    <property type="component" value="Unassembled WGS sequence"/>
</dbReference>
<sequence length="382" mass="42459">MDFDTIIDRTNTGSYKWLLADQPAHKAVTAMTVADMDFATPSFIRDNLMPRSPILGYTATPASYFTAIINWQAQHHQVTLTPEQIIPLTGVLPGVSFALRTLTQPNDHVLIFDPVYAPFASAIRNAGRQVLNYELTIDEQNQYCIDFAQVEHLLATQRVPVMILCNPQNPSGHLWSKADLTKLVALAKQYNTFIIADEIHQDLVYQPADFTSLFEIPGTASVGLVITAATKTFNMPGVKNAYLLVKDGYLAHQINALITAEFGAEINIFGINATTAALTKGERWQAELLAYLQENRDTAYRLFADSSIKAMLPQATYLMWLDFSQTGLSDDVIEQRLINDAQVQLNRGSQYGANGVHWFRLNFATPKSQLVAAVQRIIATFG</sequence>
<dbReference type="InterPro" id="IPR004839">
    <property type="entry name" value="Aminotransferase_I/II_large"/>
</dbReference>
<comment type="similarity">
    <text evidence="5">Belongs to the class-II pyridoxal-phosphate-dependent aminotransferase family. MalY/PatB cystathionine beta-lyase subfamily.</text>
</comment>
<dbReference type="Gene3D" id="3.40.640.10">
    <property type="entry name" value="Type I PLP-dependent aspartate aminotransferase-like (Major domain)"/>
    <property type="match status" value="1"/>
</dbReference>
<dbReference type="Gene3D" id="3.90.1150.10">
    <property type="entry name" value="Aspartate Aminotransferase, domain 1"/>
    <property type="match status" value="1"/>
</dbReference>
<evidence type="ECO:0000313" key="8">
    <source>
        <dbReference type="Proteomes" id="UP001597104"/>
    </source>
</evidence>
<dbReference type="PANTHER" id="PTHR43525">
    <property type="entry name" value="PROTEIN MALY"/>
    <property type="match status" value="1"/>
</dbReference>
<dbReference type="GO" id="GO:0047804">
    <property type="term" value="F:cysteine-S-conjugate beta-lyase activity"/>
    <property type="evidence" value="ECO:0007669"/>
    <property type="project" value="UniProtKB-EC"/>
</dbReference>
<name>A0ABW3EG17_9LACO</name>
<feature type="domain" description="Aminotransferase class I/classII large" evidence="6">
    <location>
        <begin position="62"/>
        <end position="377"/>
    </location>
</feature>
<dbReference type="InterPro" id="IPR051798">
    <property type="entry name" value="Class-II_PLP-Dep_Aminotrans"/>
</dbReference>
<evidence type="ECO:0000259" key="6">
    <source>
        <dbReference type="Pfam" id="PF00155"/>
    </source>
</evidence>
<comment type="caution">
    <text evidence="7">The sequence shown here is derived from an EMBL/GenBank/DDBJ whole genome shotgun (WGS) entry which is preliminary data.</text>
</comment>
<dbReference type="SUPFAM" id="SSF53383">
    <property type="entry name" value="PLP-dependent transferases"/>
    <property type="match status" value="1"/>
</dbReference>
<keyword evidence="8" id="KW-1185">Reference proteome</keyword>
<evidence type="ECO:0000256" key="3">
    <source>
        <dbReference type="ARBA" id="ARBA00022898"/>
    </source>
</evidence>
<organism evidence="7 8">
    <name type="scientific">Loigolactobacillus binensis</name>
    <dbReference type="NCBI Taxonomy" id="2559922"/>
    <lineage>
        <taxon>Bacteria</taxon>
        <taxon>Bacillati</taxon>
        <taxon>Bacillota</taxon>
        <taxon>Bacilli</taxon>
        <taxon>Lactobacillales</taxon>
        <taxon>Lactobacillaceae</taxon>
        <taxon>Loigolactobacillus</taxon>
    </lineage>
</organism>
<dbReference type="InterPro" id="IPR015424">
    <property type="entry name" value="PyrdxlP-dep_Trfase"/>
</dbReference>
<dbReference type="RefSeq" id="WP_137636527.1">
    <property type="nucleotide sequence ID" value="NZ_BJDN01000001.1"/>
</dbReference>
<dbReference type="EMBL" id="JBHTIO010000044">
    <property type="protein sequence ID" value="MFD0898006.1"/>
    <property type="molecule type" value="Genomic_DNA"/>
</dbReference>
<keyword evidence="3" id="KW-0663">Pyridoxal phosphate</keyword>
<dbReference type="InterPro" id="IPR015421">
    <property type="entry name" value="PyrdxlP-dep_Trfase_major"/>
</dbReference>
<evidence type="ECO:0000256" key="4">
    <source>
        <dbReference type="ARBA" id="ARBA00023239"/>
    </source>
</evidence>
<accession>A0ABW3EG17</accession>
<evidence type="ECO:0000256" key="2">
    <source>
        <dbReference type="ARBA" id="ARBA00012224"/>
    </source>
</evidence>
<evidence type="ECO:0000313" key="7">
    <source>
        <dbReference type="EMBL" id="MFD0898006.1"/>
    </source>
</evidence>
<protein>
    <recommendedName>
        <fullName evidence="2">cysteine-S-conjugate beta-lyase</fullName>
        <ecNumber evidence="2">4.4.1.13</ecNumber>
    </recommendedName>
</protein>
<dbReference type="Pfam" id="PF00155">
    <property type="entry name" value="Aminotran_1_2"/>
    <property type="match status" value="1"/>
</dbReference>
<evidence type="ECO:0000256" key="5">
    <source>
        <dbReference type="ARBA" id="ARBA00037974"/>
    </source>
</evidence>
<dbReference type="InterPro" id="IPR015422">
    <property type="entry name" value="PyrdxlP-dep_Trfase_small"/>
</dbReference>
<comment type="cofactor">
    <cofactor evidence="1">
        <name>pyridoxal 5'-phosphate</name>
        <dbReference type="ChEBI" id="CHEBI:597326"/>
    </cofactor>
</comment>
<evidence type="ECO:0000256" key="1">
    <source>
        <dbReference type="ARBA" id="ARBA00001933"/>
    </source>
</evidence>
<proteinExistence type="inferred from homology"/>
<keyword evidence="4 7" id="KW-0456">Lyase</keyword>
<dbReference type="PANTHER" id="PTHR43525:SF1">
    <property type="entry name" value="PROTEIN MALY"/>
    <property type="match status" value="1"/>
</dbReference>
<reference evidence="8" key="1">
    <citation type="journal article" date="2019" name="Int. J. Syst. Evol. Microbiol.">
        <title>The Global Catalogue of Microorganisms (GCM) 10K type strain sequencing project: providing services to taxonomists for standard genome sequencing and annotation.</title>
        <authorList>
            <consortium name="The Broad Institute Genomics Platform"/>
            <consortium name="The Broad Institute Genome Sequencing Center for Infectious Disease"/>
            <person name="Wu L."/>
            <person name="Ma J."/>
        </authorList>
    </citation>
    <scope>NUCLEOTIDE SEQUENCE [LARGE SCALE GENOMIC DNA]</scope>
    <source>
        <strain evidence="8">CCM 8925</strain>
    </source>
</reference>
<gene>
    <name evidence="7" type="ORF">ACFQZ7_09760</name>
</gene>